<dbReference type="AlphaFoldDB" id="A0A0L8HVY2"/>
<evidence type="ECO:0000256" key="1">
    <source>
        <dbReference type="SAM" id="MobiDB-lite"/>
    </source>
</evidence>
<organism evidence="2">
    <name type="scientific">Octopus bimaculoides</name>
    <name type="common">California two-spotted octopus</name>
    <dbReference type="NCBI Taxonomy" id="37653"/>
    <lineage>
        <taxon>Eukaryota</taxon>
        <taxon>Metazoa</taxon>
        <taxon>Spiralia</taxon>
        <taxon>Lophotrochozoa</taxon>
        <taxon>Mollusca</taxon>
        <taxon>Cephalopoda</taxon>
        <taxon>Coleoidea</taxon>
        <taxon>Octopodiformes</taxon>
        <taxon>Octopoda</taxon>
        <taxon>Incirrata</taxon>
        <taxon>Octopodidae</taxon>
        <taxon>Octopus</taxon>
    </lineage>
</organism>
<accession>A0A0L8HVY2</accession>
<gene>
    <name evidence="2" type="ORF">OCBIM_22004657mg</name>
</gene>
<dbReference type="OrthoDB" id="266138at2759"/>
<feature type="compositionally biased region" description="Low complexity" evidence="1">
    <location>
        <begin position="24"/>
        <end position="37"/>
    </location>
</feature>
<protein>
    <submittedName>
        <fullName evidence="2">Uncharacterized protein</fullName>
    </submittedName>
</protein>
<proteinExistence type="predicted"/>
<feature type="compositionally biased region" description="Basic residues" evidence="1">
    <location>
        <begin position="70"/>
        <end position="86"/>
    </location>
</feature>
<name>A0A0L8HVY2_OCTBM</name>
<reference evidence="2" key="1">
    <citation type="submission" date="2015-07" db="EMBL/GenBank/DDBJ databases">
        <title>MeaNS - Measles Nucleotide Surveillance Program.</title>
        <authorList>
            <person name="Tran T."/>
            <person name="Druce J."/>
        </authorList>
    </citation>
    <scope>NUCLEOTIDE SEQUENCE</scope>
    <source>
        <strain evidence="2">UCB-OBI-ISO-001</strain>
        <tissue evidence="2">Gonad</tissue>
    </source>
</reference>
<dbReference type="EMBL" id="KQ417194">
    <property type="protein sequence ID" value="KOF93356.1"/>
    <property type="molecule type" value="Genomic_DNA"/>
</dbReference>
<feature type="region of interest" description="Disordered" evidence="1">
    <location>
        <begin position="1"/>
        <end position="112"/>
    </location>
</feature>
<evidence type="ECO:0000313" key="2">
    <source>
        <dbReference type="EMBL" id="KOF93356.1"/>
    </source>
</evidence>
<sequence length="112" mass="12581">MAPLDVHRVTSASRGHAVDLTDTSSFSGSSQSRSTASAKMKQVQLPPILPSPLFVEAPQGCGQPQDSNHQSHHHHRRHHHHRHHYHGNNQKQVHEVEKSAGWGCGRRRNMQK</sequence>